<dbReference type="PANTHER" id="PTHR10150:SF0">
    <property type="entry name" value="DNA REPAIR ENDONUCLEASE XPF"/>
    <property type="match status" value="1"/>
</dbReference>
<accession>A0A9N9FKN2</accession>
<evidence type="ECO:0000256" key="7">
    <source>
        <dbReference type="ARBA" id="ARBA00023125"/>
    </source>
</evidence>
<keyword evidence="3" id="KW-0540">Nuclease</keyword>
<dbReference type="GO" id="GO:0000712">
    <property type="term" value="P:resolution of meiotic recombination intermediates"/>
    <property type="evidence" value="ECO:0007669"/>
    <property type="project" value="TreeGrafter"/>
</dbReference>
<gene>
    <name evidence="12" type="ORF">ALEPTO_LOCUS5349</name>
</gene>
<dbReference type="GO" id="GO:0000110">
    <property type="term" value="C:nucleotide-excision repair factor 1 complex"/>
    <property type="evidence" value="ECO:0007669"/>
    <property type="project" value="TreeGrafter"/>
</dbReference>
<evidence type="ECO:0000256" key="9">
    <source>
        <dbReference type="ARBA" id="ARBA00023242"/>
    </source>
</evidence>
<dbReference type="Proteomes" id="UP000789508">
    <property type="component" value="Unassembled WGS sequence"/>
</dbReference>
<evidence type="ECO:0000256" key="4">
    <source>
        <dbReference type="ARBA" id="ARBA00022759"/>
    </source>
</evidence>
<feature type="region of interest" description="Disordered" evidence="10">
    <location>
        <begin position="385"/>
        <end position="442"/>
    </location>
</feature>
<evidence type="ECO:0000256" key="10">
    <source>
        <dbReference type="SAM" id="MobiDB-lite"/>
    </source>
</evidence>
<evidence type="ECO:0000259" key="11">
    <source>
        <dbReference type="SMART" id="SM00891"/>
    </source>
</evidence>
<keyword evidence="5" id="KW-0227">DNA damage</keyword>
<comment type="caution">
    <text evidence="12">The sequence shown here is derived from an EMBL/GenBank/DDBJ whole genome shotgun (WGS) entry which is preliminary data.</text>
</comment>
<feature type="compositionally biased region" description="Polar residues" evidence="10">
    <location>
        <begin position="385"/>
        <end position="396"/>
    </location>
</feature>
<sequence length="861" mass="97730">MNLSLEYQNTILAELLLEDGLLILSRGLRLFGIICSLLKMHVKKQNLVLLLNASSNEEQSLKEGLADLGMRKPGLKIVNSEMGAKERNALYLNGGILSITSRVLIVDLLNKIMPTDKITGILVCHAERITDTSTEAFILRIYRQENKDGFIKAFSDSPESFTSGLAPLQNTLRLLHLRKVFLWPRFHNTIQKNLEERGPDVVELHQPLSVAMNGIQAAIIECMEACLSDIKRGNPMIDIDDLTTEDAMNKSFDLNIRLQLEPFWHRLAKQRVYVRVIPKDDEEESDINSEFPPNIHPVLEELPKWNLLGDIMNEIEHEIELSNKQSQHTDNLILIMTEDIRTCSKLREYLSTNQNDLKEGETRGRPMLNKLLKSYFRNKDGITKASRNLHQSASKSKNTDNAENKVYKKSESASINERTDKTKLKTPYKRVQQPPNKRRRVRGGSIAAAIVSRNPTMTTNITPHSVDNEIKEIADLSSKNESSSSSAQAQETGFCQDELDTSTFSSHFGLIPTSSLVVVRPLNGEDDDRLLASLKPKFIIIYHPDPAFVRRVEVYKASNPNLSIRVYFMMYENSVEEQRYLTSIRKEKEAFERLIREKSTMALPIGQMEVNLETSGNFALPTQNTRIAGGGLTADNLQQIIVDVREFRSALPSMIHLRGIKIYPCKVEVGDYILTPKICVERKSISDLIGSFSSGRLYSQCEAMSIYYKQPMLLIEFEHNRAFSLTAVDDVKSYIGMNDISSKLVLLTLTFPRLKIIWSSSPYETVQIFQDLKKSQDEPDPERAMAIGLEGGEDADSDYNITPQDFLRALPGITSKNYKRVMSRVENLKELSEMSLTDMQALIGEQYGRLLYDFFNKDARV</sequence>
<dbReference type="SUPFAM" id="SSF52980">
    <property type="entry name" value="Restriction endonuclease-like"/>
    <property type="match status" value="1"/>
</dbReference>
<evidence type="ECO:0000256" key="1">
    <source>
        <dbReference type="ARBA" id="ARBA00004123"/>
    </source>
</evidence>
<evidence type="ECO:0000256" key="3">
    <source>
        <dbReference type="ARBA" id="ARBA00022722"/>
    </source>
</evidence>
<dbReference type="InterPro" id="IPR006166">
    <property type="entry name" value="ERCC4_domain"/>
</dbReference>
<comment type="similarity">
    <text evidence="2">Belongs to the XPF family.</text>
</comment>
<evidence type="ECO:0000256" key="5">
    <source>
        <dbReference type="ARBA" id="ARBA00022763"/>
    </source>
</evidence>
<dbReference type="SUPFAM" id="SSF47781">
    <property type="entry name" value="RuvA domain 2-like"/>
    <property type="match status" value="1"/>
</dbReference>
<dbReference type="Gene3D" id="1.10.150.20">
    <property type="entry name" value="5' to 3' exonuclease, C-terminal subdomain"/>
    <property type="match status" value="1"/>
</dbReference>
<dbReference type="GO" id="GO:0000014">
    <property type="term" value="F:single-stranded DNA endodeoxyribonuclease activity"/>
    <property type="evidence" value="ECO:0007669"/>
    <property type="project" value="TreeGrafter"/>
</dbReference>
<keyword evidence="6" id="KW-0378">Hydrolase</keyword>
<dbReference type="Gene3D" id="3.40.50.10130">
    <property type="match status" value="1"/>
</dbReference>
<feature type="domain" description="ERCC4" evidence="11">
    <location>
        <begin position="639"/>
        <end position="719"/>
    </location>
</feature>
<name>A0A9N9FKN2_9GLOM</name>
<keyword evidence="7" id="KW-0238">DNA-binding</keyword>
<protein>
    <submittedName>
        <fullName evidence="12">12641_t:CDS:1</fullName>
    </submittedName>
</protein>
<dbReference type="PANTHER" id="PTHR10150">
    <property type="entry name" value="DNA REPAIR ENDONUCLEASE XPF"/>
    <property type="match status" value="1"/>
</dbReference>
<evidence type="ECO:0000256" key="8">
    <source>
        <dbReference type="ARBA" id="ARBA00023204"/>
    </source>
</evidence>
<comment type="subcellular location">
    <subcellularLocation>
        <location evidence="1">Nucleus</location>
    </subcellularLocation>
</comment>
<dbReference type="GO" id="GO:0003697">
    <property type="term" value="F:single-stranded DNA binding"/>
    <property type="evidence" value="ECO:0007669"/>
    <property type="project" value="TreeGrafter"/>
</dbReference>
<keyword evidence="4" id="KW-0255">Endonuclease</keyword>
<reference evidence="12" key="1">
    <citation type="submission" date="2021-06" db="EMBL/GenBank/DDBJ databases">
        <authorList>
            <person name="Kallberg Y."/>
            <person name="Tangrot J."/>
            <person name="Rosling A."/>
        </authorList>
    </citation>
    <scope>NUCLEOTIDE SEQUENCE</scope>
    <source>
        <strain evidence="12">FL130A</strain>
    </source>
</reference>
<dbReference type="AlphaFoldDB" id="A0A9N9FKN2"/>
<dbReference type="OrthoDB" id="361020at2759"/>
<proteinExistence type="inferred from homology"/>
<dbReference type="GO" id="GO:1901255">
    <property type="term" value="P:nucleotide-excision repair involved in interstrand cross-link repair"/>
    <property type="evidence" value="ECO:0007669"/>
    <property type="project" value="TreeGrafter"/>
</dbReference>
<dbReference type="SMART" id="SM00891">
    <property type="entry name" value="ERCC4"/>
    <property type="match status" value="1"/>
</dbReference>
<dbReference type="FunFam" id="3.40.50.10130:FF:000002">
    <property type="entry name" value="DNA repair endonuclease XPF"/>
    <property type="match status" value="1"/>
</dbReference>
<evidence type="ECO:0000313" key="12">
    <source>
        <dbReference type="EMBL" id="CAG8539747.1"/>
    </source>
</evidence>
<evidence type="ECO:0000313" key="13">
    <source>
        <dbReference type="Proteomes" id="UP000789508"/>
    </source>
</evidence>
<evidence type="ECO:0000256" key="6">
    <source>
        <dbReference type="ARBA" id="ARBA00022801"/>
    </source>
</evidence>
<keyword evidence="9" id="KW-0539">Nucleus</keyword>
<dbReference type="GO" id="GO:0000724">
    <property type="term" value="P:double-strand break repair via homologous recombination"/>
    <property type="evidence" value="ECO:0007669"/>
    <property type="project" value="TreeGrafter"/>
</dbReference>
<dbReference type="InterPro" id="IPR047520">
    <property type="entry name" value="XPF_nuclease"/>
</dbReference>
<feature type="compositionally biased region" description="Basic and acidic residues" evidence="10">
    <location>
        <begin position="397"/>
        <end position="423"/>
    </location>
</feature>
<dbReference type="EMBL" id="CAJVPS010001482">
    <property type="protein sequence ID" value="CAG8539747.1"/>
    <property type="molecule type" value="Genomic_DNA"/>
</dbReference>
<evidence type="ECO:0000256" key="2">
    <source>
        <dbReference type="ARBA" id="ARBA00010015"/>
    </source>
</evidence>
<dbReference type="CDD" id="cd20078">
    <property type="entry name" value="XPF_nuclease_XPF_euk"/>
    <property type="match status" value="1"/>
</dbReference>
<dbReference type="InterPro" id="IPR011335">
    <property type="entry name" value="Restrct_endonuc-II-like"/>
</dbReference>
<dbReference type="InterPro" id="IPR010994">
    <property type="entry name" value="RuvA_2-like"/>
</dbReference>
<dbReference type="Pfam" id="PF02732">
    <property type="entry name" value="ERCC4"/>
    <property type="match status" value="1"/>
</dbReference>
<dbReference type="GO" id="GO:0003684">
    <property type="term" value="F:damaged DNA binding"/>
    <property type="evidence" value="ECO:0007669"/>
    <property type="project" value="TreeGrafter"/>
</dbReference>
<keyword evidence="8" id="KW-0234">DNA repair</keyword>
<keyword evidence="13" id="KW-1185">Reference proteome</keyword>
<organism evidence="12 13">
    <name type="scientific">Ambispora leptoticha</name>
    <dbReference type="NCBI Taxonomy" id="144679"/>
    <lineage>
        <taxon>Eukaryota</taxon>
        <taxon>Fungi</taxon>
        <taxon>Fungi incertae sedis</taxon>
        <taxon>Mucoromycota</taxon>
        <taxon>Glomeromycotina</taxon>
        <taxon>Glomeromycetes</taxon>
        <taxon>Archaeosporales</taxon>
        <taxon>Ambisporaceae</taxon>
        <taxon>Ambispora</taxon>
    </lineage>
</organism>